<dbReference type="CDD" id="cd01627">
    <property type="entry name" value="HAD_TPP"/>
    <property type="match status" value="1"/>
</dbReference>
<keyword evidence="5" id="KW-1185">Reference proteome</keyword>
<sequence>MPFLKSNSTTPGSVSPSRSAQGLPTLIKSPAEVPQLNLSGRIIHAISRLPYTVVDDLPSSQMALRPYHGNTALHSALAHITRSTDWENVIVGWTGPLNNLKAKNVESAATEEVVPEFRSRGEQLYSESTEYAQKIVPVWLANSVDRPDRWLNYAKQAIWPVLHYNTTQSAVLDGYIETEWWNDYVAFNEAYADKILETYRPGDLVVVHDYHLLLLPQILRARFAASILVGSNNITTNNGVDNNTNGDKVDSKYSNEKVHIGFYMHSPFPSSECFRCLGRRKELLEGVLGANVVVTQSYAFSRHFISSCARLLGLETEPKYVTAFGMHVTVDTIPIGINVVQLEQTVFDSTSKLAAQIDSRVREYRTGPYKNKKIIFGRERLDSGRGVLQKLYAFDMFLKLYPNWQDKVVLVQVTLPPLFDTVDTTDRNPELDLIEKKVSEINSRYGRTLVEHFTSPLDTVSYYAFLKCADLGLITCERDGLNTTVLEYITCQRDNHSPLILSEFTGTASTLIDATQVNPANPTSIAHAINEHLTSTAEPEVKRRVAEKLLATVRANSVQHWTVRFTSRLVNNLEQHDQTHITPLLSRSLFAARYSQAQGPRVFLFDYDGTLTPIVRDPAAALPSVRLKKTLRALAADPRNVVWIVSGRDAEFLDKHLGDIPNVRFSAEHGCFLKAPETCAVWQNLTEAVDMSWQPKVKEVFNYYEDRTQGSSTEIKKAALTWHYRRADPDFGAVQARECYAHLLAEIAPLHNVEIMEGKANIEVRPRAFNKGEIVRGIVERTRPEFVTCVGDDVTDEDMFNALAAVFSKSKGTSSINGQLPAVGGAICHDTEETGVPDGLFTIKVGPADKPTNAAWHLSDPETVIDTFALLVEQ</sequence>
<dbReference type="InterPro" id="IPR003337">
    <property type="entry name" value="Trehalose_PPase"/>
</dbReference>
<evidence type="ECO:0000256" key="3">
    <source>
        <dbReference type="SAM" id="MobiDB-lite"/>
    </source>
</evidence>
<dbReference type="InterPro" id="IPR006379">
    <property type="entry name" value="HAD-SF_hydro_IIB"/>
</dbReference>
<dbReference type="GO" id="GO:0005946">
    <property type="term" value="C:alpha,alpha-trehalose-phosphate synthase complex (UDP-forming)"/>
    <property type="evidence" value="ECO:0007669"/>
    <property type="project" value="TreeGrafter"/>
</dbReference>
<evidence type="ECO:0000256" key="1">
    <source>
        <dbReference type="ARBA" id="ARBA00005409"/>
    </source>
</evidence>
<protein>
    <submittedName>
        <fullName evidence="4">Similar to Saccharomyces cerevisiae YDR074W TPS2 Phosphatase subunit of the trehalose-6-phosphate synthase/phosphatase complex</fullName>
    </submittedName>
</protein>
<dbReference type="InterPro" id="IPR001830">
    <property type="entry name" value="Glyco_trans_20"/>
</dbReference>
<dbReference type="STRING" id="1173061.A0A0J9XA91"/>
<name>A0A0J9XA91_GEOCN</name>
<dbReference type="Proteomes" id="UP000242525">
    <property type="component" value="Unassembled WGS sequence"/>
</dbReference>
<reference evidence="4" key="1">
    <citation type="submission" date="2014-03" db="EMBL/GenBank/DDBJ databases">
        <authorList>
            <person name="Casaregola S."/>
        </authorList>
    </citation>
    <scope>NUCLEOTIDE SEQUENCE [LARGE SCALE GENOMIC DNA]</scope>
    <source>
        <strain evidence="4">CLIB 918</strain>
    </source>
</reference>
<comment type="similarity">
    <text evidence="2">In the C-terminal section; belongs to the trehalose phosphatase family.</text>
</comment>
<dbReference type="Pfam" id="PF02358">
    <property type="entry name" value="Trehalose_PPase"/>
    <property type="match status" value="1"/>
</dbReference>
<dbReference type="PANTHER" id="PTHR10788:SF123">
    <property type="entry name" value="TREHALOSE-PHOSPHATASE"/>
    <property type="match status" value="1"/>
</dbReference>
<dbReference type="SUPFAM" id="SSF56784">
    <property type="entry name" value="HAD-like"/>
    <property type="match status" value="1"/>
</dbReference>
<dbReference type="InterPro" id="IPR023214">
    <property type="entry name" value="HAD_sf"/>
</dbReference>
<comment type="similarity">
    <text evidence="1">In the N-terminal section; belongs to the glycosyltransferase 20 family.</text>
</comment>
<dbReference type="OrthoDB" id="755951at2759"/>
<dbReference type="GO" id="GO:0005992">
    <property type="term" value="P:trehalose biosynthetic process"/>
    <property type="evidence" value="ECO:0007669"/>
    <property type="project" value="InterPro"/>
</dbReference>
<dbReference type="CDD" id="cd03788">
    <property type="entry name" value="GT20_TPS"/>
    <property type="match status" value="1"/>
</dbReference>
<comment type="caution">
    <text evidence="4">The sequence shown here is derived from an EMBL/GenBank/DDBJ whole genome shotgun (WGS) entry which is preliminary data.</text>
</comment>
<dbReference type="Gene3D" id="3.40.50.1000">
    <property type="entry name" value="HAD superfamily/HAD-like"/>
    <property type="match status" value="1"/>
</dbReference>
<organism evidence="4 5">
    <name type="scientific">Geotrichum candidum</name>
    <name type="common">Oospora lactis</name>
    <name type="synonym">Dipodascus geotrichum</name>
    <dbReference type="NCBI Taxonomy" id="1173061"/>
    <lineage>
        <taxon>Eukaryota</taxon>
        <taxon>Fungi</taxon>
        <taxon>Dikarya</taxon>
        <taxon>Ascomycota</taxon>
        <taxon>Saccharomycotina</taxon>
        <taxon>Dipodascomycetes</taxon>
        <taxon>Dipodascales</taxon>
        <taxon>Dipodascaceae</taxon>
        <taxon>Geotrichum</taxon>
    </lineage>
</organism>
<accession>A0A0J9XA91</accession>
<dbReference type="EMBL" id="CCBN010000005">
    <property type="protein sequence ID" value="CDO53722.1"/>
    <property type="molecule type" value="Genomic_DNA"/>
</dbReference>
<dbReference type="AlphaFoldDB" id="A0A0J9XA91"/>
<dbReference type="GO" id="GO:0004805">
    <property type="term" value="F:trehalose-phosphatase activity"/>
    <property type="evidence" value="ECO:0007669"/>
    <property type="project" value="TreeGrafter"/>
</dbReference>
<dbReference type="SUPFAM" id="SSF53756">
    <property type="entry name" value="UDP-Glycosyltransferase/glycogen phosphorylase"/>
    <property type="match status" value="1"/>
</dbReference>
<dbReference type="NCBIfam" id="TIGR01484">
    <property type="entry name" value="HAD-SF-IIB"/>
    <property type="match status" value="1"/>
</dbReference>
<dbReference type="NCBIfam" id="TIGR00685">
    <property type="entry name" value="T6PP"/>
    <property type="match status" value="1"/>
</dbReference>
<dbReference type="GO" id="GO:0031505">
    <property type="term" value="P:fungal-type cell wall organization"/>
    <property type="evidence" value="ECO:0007669"/>
    <property type="project" value="TreeGrafter"/>
</dbReference>
<dbReference type="Gene3D" id="3.40.50.2000">
    <property type="entry name" value="Glycogen Phosphorylase B"/>
    <property type="match status" value="2"/>
</dbReference>
<dbReference type="Gene3D" id="3.30.70.1020">
    <property type="entry name" value="Trehalose-6-phosphate phosphatase related protein, domain 2"/>
    <property type="match status" value="1"/>
</dbReference>
<feature type="region of interest" description="Disordered" evidence="3">
    <location>
        <begin position="1"/>
        <end position="22"/>
    </location>
</feature>
<evidence type="ECO:0000313" key="4">
    <source>
        <dbReference type="EMBL" id="CDO53722.1"/>
    </source>
</evidence>
<dbReference type="GO" id="GO:0034605">
    <property type="term" value="P:cellular response to heat"/>
    <property type="evidence" value="ECO:0007669"/>
    <property type="project" value="TreeGrafter"/>
</dbReference>
<evidence type="ECO:0000313" key="5">
    <source>
        <dbReference type="Proteomes" id="UP000242525"/>
    </source>
</evidence>
<dbReference type="GO" id="GO:0003825">
    <property type="term" value="F:alpha,alpha-trehalose-phosphate synthase (UDP-forming) activity"/>
    <property type="evidence" value="ECO:0007669"/>
    <property type="project" value="TreeGrafter"/>
</dbReference>
<gene>
    <name evidence="4" type="ORF">BN980_GECA05s06214g</name>
</gene>
<proteinExistence type="inferred from homology"/>
<dbReference type="PANTHER" id="PTHR10788">
    <property type="entry name" value="TREHALOSE-6-PHOSPHATE SYNTHASE"/>
    <property type="match status" value="1"/>
</dbReference>
<dbReference type="InterPro" id="IPR036412">
    <property type="entry name" value="HAD-like_sf"/>
</dbReference>
<dbReference type="GO" id="GO:0005829">
    <property type="term" value="C:cytosol"/>
    <property type="evidence" value="ECO:0007669"/>
    <property type="project" value="TreeGrafter"/>
</dbReference>
<evidence type="ECO:0000256" key="2">
    <source>
        <dbReference type="ARBA" id="ARBA00006330"/>
    </source>
</evidence>
<dbReference type="Pfam" id="PF00982">
    <property type="entry name" value="Glyco_transf_20"/>
    <property type="match status" value="1"/>
</dbReference>